<proteinExistence type="inferred from homology"/>
<dbReference type="PANTHER" id="PTHR30508:SF1">
    <property type="entry name" value="UPF0051 PROTEIN ABCI8, CHLOROPLASTIC-RELATED"/>
    <property type="match status" value="1"/>
</dbReference>
<feature type="domain" description="SUF system FeS cluster assembly SufBD core" evidence="2">
    <location>
        <begin position="216"/>
        <end position="450"/>
    </location>
</feature>
<keyword evidence="5" id="KW-1185">Reference proteome</keyword>
<organism evidence="4 5">
    <name type="scientific">Naumannella halotolerans</name>
    <dbReference type="NCBI Taxonomy" id="993414"/>
    <lineage>
        <taxon>Bacteria</taxon>
        <taxon>Bacillati</taxon>
        <taxon>Actinomycetota</taxon>
        <taxon>Actinomycetes</taxon>
        <taxon>Propionibacteriales</taxon>
        <taxon>Propionibacteriaceae</taxon>
        <taxon>Naumannella</taxon>
    </lineage>
</organism>
<comment type="caution">
    <text evidence="4">The sequence shown here is derived from an EMBL/GenBank/DDBJ whole genome shotgun (WGS) entry which is preliminary data.</text>
</comment>
<evidence type="ECO:0000259" key="3">
    <source>
        <dbReference type="Pfam" id="PF19295"/>
    </source>
</evidence>
<dbReference type="InterPro" id="IPR037284">
    <property type="entry name" value="SUF_FeS_clus_asmbl_SufBD_sf"/>
</dbReference>
<dbReference type="NCBIfam" id="TIGR01980">
    <property type="entry name" value="sufB"/>
    <property type="match status" value="1"/>
</dbReference>
<dbReference type="InterPro" id="IPR000825">
    <property type="entry name" value="SUF_FeS_clus_asmbl_SufBD_core"/>
</dbReference>
<dbReference type="Pfam" id="PF01458">
    <property type="entry name" value="SUFBD_core"/>
    <property type="match status" value="1"/>
</dbReference>
<name>A0A4R7J6J9_9ACTN</name>
<dbReference type="SUPFAM" id="SSF101960">
    <property type="entry name" value="Stabilizer of iron transporter SufD"/>
    <property type="match status" value="1"/>
</dbReference>
<gene>
    <name evidence="4" type="ORF">CLV29_0454</name>
</gene>
<protein>
    <submittedName>
        <fullName evidence="4">Fe-S cluster assembly protein SufB</fullName>
    </submittedName>
</protein>
<evidence type="ECO:0000313" key="4">
    <source>
        <dbReference type="EMBL" id="TDT32864.1"/>
    </source>
</evidence>
<reference evidence="4 5" key="1">
    <citation type="submission" date="2019-03" db="EMBL/GenBank/DDBJ databases">
        <title>Genomic Encyclopedia of Archaeal and Bacterial Type Strains, Phase II (KMG-II): from individual species to whole genera.</title>
        <authorList>
            <person name="Goeker M."/>
        </authorList>
    </citation>
    <scope>NUCLEOTIDE SEQUENCE [LARGE SCALE GENOMIC DNA]</scope>
    <source>
        <strain evidence="4 5">DSM 24323</strain>
    </source>
</reference>
<dbReference type="InterPro" id="IPR010231">
    <property type="entry name" value="SUF_FeS_clus_asmbl_SufB"/>
</dbReference>
<dbReference type="GO" id="GO:0016226">
    <property type="term" value="P:iron-sulfur cluster assembly"/>
    <property type="evidence" value="ECO:0007669"/>
    <property type="project" value="InterPro"/>
</dbReference>
<dbReference type="PANTHER" id="PTHR30508">
    <property type="entry name" value="FES CLUSTER ASSEMBLY PROTEIN SUF"/>
    <property type="match status" value="1"/>
</dbReference>
<evidence type="ECO:0000256" key="1">
    <source>
        <dbReference type="ARBA" id="ARBA00043967"/>
    </source>
</evidence>
<sequence>MTQTAPNAKAEVSQEEHLAALGKYQWGWHDSDSAGASAQRGLTEAVVADISGKKDEPEWMLKRRMKGLKLFERKPMPFWGADLDGIDFDNIKYFVRSTEKQAQSWEDLPEDIKATYDKLGIPEAEKARLVAGVAAQYESEVVYHQINEELEKQGVIFLDTDTALKEHPELFEEYFGTVIPTGDNKFAALNTAVWSGGSFIYVPKGVHVDIPLQAYFRINTENMGQFERTLIIVDEDAYVHYVEGCTAPIYKSDSLHSAVVEIVVKKGARCRYTTIQNWSNNVYNLVTKRATCEEGATMEWVDGNIGSKVTMKYPAVYLMGEHAKGETLSVAFAGEGQHQDAGAKMVHCAPNTSSSIISKSVARGGGRASYRGLIEVQEQAKHSASVVKCDALLVDQISRSDTYPYVDVRNDDVSMAHEATVSKVSDDQLFYLMSRGMEEDEAMAMIVRGFVEPIAKELPMEYALELNRLIELQMEGAVG</sequence>
<comment type="similarity">
    <text evidence="1">Belongs to the iron-sulfur cluster assembly SufBD family.</text>
</comment>
<dbReference type="Pfam" id="PF19295">
    <property type="entry name" value="SufBD_N"/>
    <property type="match status" value="1"/>
</dbReference>
<dbReference type="RefSeq" id="WP_133753450.1">
    <property type="nucleotide sequence ID" value="NZ_SOAW01000001.1"/>
</dbReference>
<feature type="domain" description="SUF system FeS cluster assembly SufBD N-terminal" evidence="3">
    <location>
        <begin position="144"/>
        <end position="213"/>
    </location>
</feature>
<dbReference type="AlphaFoldDB" id="A0A4R7J6J9"/>
<dbReference type="InterPro" id="IPR045595">
    <property type="entry name" value="SufBD_N"/>
</dbReference>
<evidence type="ECO:0000313" key="5">
    <source>
        <dbReference type="Proteomes" id="UP000295371"/>
    </source>
</evidence>
<dbReference type="Proteomes" id="UP000295371">
    <property type="component" value="Unassembled WGS sequence"/>
</dbReference>
<dbReference type="EMBL" id="SOAW01000001">
    <property type="protein sequence ID" value="TDT32864.1"/>
    <property type="molecule type" value="Genomic_DNA"/>
</dbReference>
<accession>A0A4R7J6J9</accession>
<dbReference type="OrthoDB" id="9803529at2"/>
<evidence type="ECO:0000259" key="2">
    <source>
        <dbReference type="Pfam" id="PF01458"/>
    </source>
</evidence>
<dbReference type="InterPro" id="IPR055346">
    <property type="entry name" value="Fe-S_cluster_assembly_SufBD"/>
</dbReference>